<feature type="region of interest" description="Disordered" evidence="2">
    <location>
        <begin position="240"/>
        <end position="286"/>
    </location>
</feature>
<feature type="compositionally biased region" description="Low complexity" evidence="2">
    <location>
        <begin position="248"/>
        <end position="258"/>
    </location>
</feature>
<evidence type="ECO:0000256" key="2">
    <source>
        <dbReference type="SAM" id="MobiDB-lite"/>
    </source>
</evidence>
<organism evidence="4">
    <name type="scientific">Chaetoceros debilis</name>
    <dbReference type="NCBI Taxonomy" id="122233"/>
    <lineage>
        <taxon>Eukaryota</taxon>
        <taxon>Sar</taxon>
        <taxon>Stramenopiles</taxon>
        <taxon>Ochrophyta</taxon>
        <taxon>Bacillariophyta</taxon>
        <taxon>Coscinodiscophyceae</taxon>
        <taxon>Chaetocerotophycidae</taxon>
        <taxon>Chaetocerotales</taxon>
        <taxon>Chaetocerotaceae</taxon>
        <taxon>Chaetoceros</taxon>
    </lineage>
</organism>
<gene>
    <name evidence="4" type="ORF">CDEB00056_LOCUS19818</name>
</gene>
<dbReference type="Pfam" id="PF08969">
    <property type="entry name" value="USP8_dimer"/>
    <property type="match status" value="1"/>
</dbReference>
<evidence type="ECO:0000256" key="1">
    <source>
        <dbReference type="SAM" id="Coils"/>
    </source>
</evidence>
<evidence type="ECO:0000313" key="4">
    <source>
        <dbReference type="EMBL" id="CAE0474965.1"/>
    </source>
</evidence>
<feature type="region of interest" description="Disordered" evidence="2">
    <location>
        <begin position="307"/>
        <end position="327"/>
    </location>
</feature>
<dbReference type="AlphaFoldDB" id="A0A7S3QEL9"/>
<reference evidence="4" key="1">
    <citation type="submission" date="2021-01" db="EMBL/GenBank/DDBJ databases">
        <authorList>
            <person name="Corre E."/>
            <person name="Pelletier E."/>
            <person name="Niang G."/>
            <person name="Scheremetjew M."/>
            <person name="Finn R."/>
            <person name="Kale V."/>
            <person name="Holt S."/>
            <person name="Cochrane G."/>
            <person name="Meng A."/>
            <person name="Brown T."/>
            <person name="Cohen L."/>
        </authorList>
    </citation>
    <scope>NUCLEOTIDE SEQUENCE</scope>
    <source>
        <strain evidence="4">MM31A-1</strain>
    </source>
</reference>
<evidence type="ECO:0000259" key="3">
    <source>
        <dbReference type="Pfam" id="PF08969"/>
    </source>
</evidence>
<feature type="domain" description="USP8 dimerisation" evidence="3">
    <location>
        <begin position="70"/>
        <end position="153"/>
    </location>
</feature>
<protein>
    <recommendedName>
        <fullName evidence="3">USP8 dimerisation domain-containing protein</fullName>
    </recommendedName>
</protein>
<dbReference type="EMBL" id="HBIO01025840">
    <property type="protein sequence ID" value="CAE0474965.1"/>
    <property type="molecule type" value="Transcribed_RNA"/>
</dbReference>
<feature type="coiled-coil region" evidence="1">
    <location>
        <begin position="147"/>
        <end position="188"/>
    </location>
</feature>
<sequence length="619" mass="68950">MYSKATKVSEGGLAGSYHTTSLFLLSLPKDSRSKLLSAREAIKMALKARPSDERRAKLKASELHKTPSLSNLTPIQRYYTAASKLAQCFNDSVEKKKLNDAYIFGLRFAKFSTDVLPTHDYYKVKQREYINLRNQNQKDLQNVIDSLENVVEQMDFEELERREIQRREEEARRKIQEREGKMRKEAEERAATQDLTQRLNQLNNLFPDVPSGVGDEQKNAELKNITLGATYAELDLPIGSLPPPIPFSQGQGQGDNSSGPPPYDAISSTKNAEVGGSATPSAPPSYEALLGQKADFSNYRKDSIANLRPSSSRSVLGPNSQHTDSMGEGEDLTTFINPLAGPDHLLPASLEYHGEVENRLPSLELNIQTQISQQEYRELRAKKKIEVFQLSTYQGRNSYKDSTNGCTVISPLVAVNHLQSDGAGISDMKIEEIIDDLAPDVLSRVRRKLGLAGHALIIPSDVHDFMVDDKILKEEMFVGVCGGNLLASDHVNGFLDLLENGVEDQPSGSQEEKKDASKKVAAALFFHEHVVSILKVVLADGSSWYDLVDSLPSRHSNNGASGATRTRCKDRESLQTLLHWYACEKFSPADVSYIDTNEWDDHMGVFDPRVFQGFVWKEA</sequence>
<dbReference type="Gene3D" id="1.20.58.80">
    <property type="entry name" value="Phosphotransferase system, lactose/cellobiose-type IIA subunit"/>
    <property type="match status" value="1"/>
</dbReference>
<proteinExistence type="predicted"/>
<name>A0A7S3QEL9_9STRA</name>
<keyword evidence="1" id="KW-0175">Coiled coil</keyword>
<feature type="compositionally biased region" description="Polar residues" evidence="2">
    <location>
        <begin position="308"/>
        <end position="324"/>
    </location>
</feature>
<dbReference type="InterPro" id="IPR015063">
    <property type="entry name" value="USP8_dimer"/>
</dbReference>
<accession>A0A7S3QEL9</accession>